<dbReference type="Pfam" id="PF14322">
    <property type="entry name" value="SusD-like_3"/>
    <property type="match status" value="1"/>
</dbReference>
<keyword evidence="10" id="KW-1185">Reference proteome</keyword>
<evidence type="ECO:0000259" key="7">
    <source>
        <dbReference type="Pfam" id="PF07980"/>
    </source>
</evidence>
<evidence type="ECO:0000256" key="2">
    <source>
        <dbReference type="ARBA" id="ARBA00006275"/>
    </source>
</evidence>
<evidence type="ECO:0000256" key="6">
    <source>
        <dbReference type="SAM" id="SignalP"/>
    </source>
</evidence>
<keyword evidence="3 6" id="KW-0732">Signal</keyword>
<dbReference type="InterPro" id="IPR011990">
    <property type="entry name" value="TPR-like_helical_dom_sf"/>
</dbReference>
<comment type="similarity">
    <text evidence="2">Belongs to the SusD family.</text>
</comment>
<dbReference type="Gene3D" id="1.25.40.390">
    <property type="match status" value="1"/>
</dbReference>
<dbReference type="CDD" id="cd08977">
    <property type="entry name" value="SusD"/>
    <property type="match status" value="1"/>
</dbReference>
<dbReference type="InterPro" id="IPR033985">
    <property type="entry name" value="SusD-like_N"/>
</dbReference>
<evidence type="ECO:0000313" key="9">
    <source>
        <dbReference type="EMBL" id="MBE8724286.1"/>
    </source>
</evidence>
<accession>A0ABR9TG09</accession>
<evidence type="ECO:0000256" key="3">
    <source>
        <dbReference type="ARBA" id="ARBA00022729"/>
    </source>
</evidence>
<feature type="signal peptide" evidence="6">
    <location>
        <begin position="1"/>
        <end position="32"/>
    </location>
</feature>
<dbReference type="InterPro" id="IPR012944">
    <property type="entry name" value="SusD_RagB_dom"/>
</dbReference>
<dbReference type="Proteomes" id="UP000640614">
    <property type="component" value="Unassembled WGS sequence"/>
</dbReference>
<comment type="subcellular location">
    <subcellularLocation>
        <location evidence="1">Cell outer membrane</location>
    </subcellularLocation>
</comment>
<evidence type="ECO:0000256" key="4">
    <source>
        <dbReference type="ARBA" id="ARBA00023136"/>
    </source>
</evidence>
<proteinExistence type="inferred from homology"/>
<feature type="chain" id="PRO_5046187356" evidence="6">
    <location>
        <begin position="33"/>
        <end position="500"/>
    </location>
</feature>
<dbReference type="SUPFAM" id="SSF48452">
    <property type="entry name" value="TPR-like"/>
    <property type="match status" value="1"/>
</dbReference>
<gene>
    <name evidence="9" type="ORF">C4F50_04930</name>
</gene>
<dbReference type="Pfam" id="PF07980">
    <property type="entry name" value="SusD_RagB"/>
    <property type="match status" value="1"/>
</dbReference>
<name>A0ABR9TG09_9FLAO</name>
<comment type="caution">
    <text evidence="9">The sequence shown here is derived from an EMBL/GenBank/DDBJ whole genome shotgun (WGS) entry which is preliminary data.</text>
</comment>
<feature type="domain" description="SusD-like N-terminal" evidence="8">
    <location>
        <begin position="120"/>
        <end position="257"/>
    </location>
</feature>
<protein>
    <submittedName>
        <fullName evidence="9">RagB/SusD family nutrient uptake outer membrane protein</fullName>
    </submittedName>
</protein>
<dbReference type="Gene3D" id="1.25.40.900">
    <property type="match status" value="1"/>
</dbReference>
<dbReference type="Gene3D" id="2.20.20.130">
    <property type="match status" value="1"/>
</dbReference>
<feature type="domain" description="RagB/SusD" evidence="7">
    <location>
        <begin position="378"/>
        <end position="500"/>
    </location>
</feature>
<evidence type="ECO:0000259" key="8">
    <source>
        <dbReference type="Pfam" id="PF14322"/>
    </source>
</evidence>
<keyword evidence="4" id="KW-0472">Membrane</keyword>
<sequence length="500" mass="56432">MQNFKKMKYFKYIKALKFPVVLALLCSLQSCSDFLEQEPGTQTSIKEQLSDKKGVLTALNGVYYDLRAIHTSPTFAVYSDIQGGNLKFSPTYSDDPNRNGIITVPGDIEPFYSFNDQALDSDLSSFYSNGYKIINEANLIIEFVDGLKDATETEKKQIKAEALTARAYMHFLLSEFYSQNYSYTADASHLGIVYSTKSITNGLQYASRETAANTYAHIIEDLTTAVSFYSDNALLNGPAYSYFNKNNTKALLSRVYLSKNDWQKAYDTANDVISNSGVSLVESSNYVAQWEQPDLPISEILMEFTITKNEEGITGSSLAALFGYTNSTTFQKYVASQDLIDLYEASDIRKQLFLVQPLTTLVNLQPAQLNYYFSKKFQGNPGYVAFRLSEQYLIRAEAALKLNNTDQAKKDINTIRARANATVLNDSENLQDALFLERRKELCFEGHLFFDIVRNHKDVSRNDGCLSENCSLTYPSPKFVLPIPKSNLNLNHNLKQNESY</sequence>
<keyword evidence="5" id="KW-0998">Cell outer membrane</keyword>
<dbReference type="PROSITE" id="PS51257">
    <property type="entry name" value="PROKAR_LIPOPROTEIN"/>
    <property type="match status" value="1"/>
</dbReference>
<evidence type="ECO:0000313" key="10">
    <source>
        <dbReference type="Proteomes" id="UP000640614"/>
    </source>
</evidence>
<evidence type="ECO:0000256" key="1">
    <source>
        <dbReference type="ARBA" id="ARBA00004442"/>
    </source>
</evidence>
<evidence type="ECO:0000256" key="5">
    <source>
        <dbReference type="ARBA" id="ARBA00023237"/>
    </source>
</evidence>
<organism evidence="9 10">
    <name type="scientific">Flavobacterium hungaricum</name>
    <dbReference type="NCBI Taxonomy" id="2082725"/>
    <lineage>
        <taxon>Bacteria</taxon>
        <taxon>Pseudomonadati</taxon>
        <taxon>Bacteroidota</taxon>
        <taxon>Flavobacteriia</taxon>
        <taxon>Flavobacteriales</taxon>
        <taxon>Flavobacteriaceae</taxon>
        <taxon>Flavobacterium</taxon>
    </lineage>
</organism>
<dbReference type="EMBL" id="PRDM01000001">
    <property type="protein sequence ID" value="MBE8724286.1"/>
    <property type="molecule type" value="Genomic_DNA"/>
</dbReference>
<reference evidence="9 10" key="1">
    <citation type="submission" date="2018-07" db="EMBL/GenBank/DDBJ databases">
        <title>Genome assembly of strain KB82.</title>
        <authorList>
            <person name="Kukolya J."/>
            <person name="Horvath B."/>
            <person name="Nagy I."/>
            <person name="Toth A."/>
        </authorList>
    </citation>
    <scope>NUCLEOTIDE SEQUENCE [LARGE SCALE GENOMIC DNA]</scope>
    <source>
        <strain evidence="9 10">Kb82</strain>
    </source>
</reference>